<sequence length="283" mass="29192">MAFAGEVAWITGASSGIGAAVARALAAEGAHVILSGRNAEALAEVAADCAKGNATAFILPFEATDHPAGLAAAEQAWAWAVERSGGIDILFNNAGISQRSLAVDTDYAVYERIIAVDLLAPIALTQALVGRMVARGKGRIAMVSSVAGKVGVPLRTAYSAAKFGLIGYADALRTEVTGEGLQVHVIAPGSVRTNVSRNALNADGSRRGVSDKGIDGGMDPEVAAAQMLAEMAAGKREIIVATGFEQMIGEACRTPEEIFDRMAKMVADGYATKMESPKAETAE</sequence>
<dbReference type="PANTHER" id="PTHR44196:SF1">
    <property type="entry name" value="DEHYDROGENASE_REDUCTASE SDR FAMILY MEMBER 7B"/>
    <property type="match status" value="1"/>
</dbReference>
<name>A0A124JW04_9SPHN</name>
<keyword evidence="2" id="KW-0560">Oxidoreductase</keyword>
<evidence type="ECO:0000313" key="6">
    <source>
        <dbReference type="Proteomes" id="UP000058012"/>
    </source>
</evidence>
<keyword evidence="6" id="KW-1185">Reference proteome</keyword>
<dbReference type="InterPro" id="IPR020904">
    <property type="entry name" value="Sc_DH/Rdtase_CS"/>
</dbReference>
<dbReference type="GO" id="GO:0016491">
    <property type="term" value="F:oxidoreductase activity"/>
    <property type="evidence" value="ECO:0007669"/>
    <property type="project" value="UniProtKB-KW"/>
</dbReference>
<dbReference type="Proteomes" id="UP000058012">
    <property type="component" value="Unassembled WGS sequence"/>
</dbReference>
<proteinExistence type="inferred from homology"/>
<dbReference type="InterPro" id="IPR036291">
    <property type="entry name" value="NAD(P)-bd_dom_sf"/>
</dbReference>
<evidence type="ECO:0000259" key="4">
    <source>
        <dbReference type="SMART" id="SM00822"/>
    </source>
</evidence>
<dbReference type="Gene3D" id="3.40.50.720">
    <property type="entry name" value="NAD(P)-binding Rossmann-like Domain"/>
    <property type="match status" value="1"/>
</dbReference>
<evidence type="ECO:0000256" key="1">
    <source>
        <dbReference type="ARBA" id="ARBA00006484"/>
    </source>
</evidence>
<dbReference type="SUPFAM" id="SSF51735">
    <property type="entry name" value="NAD(P)-binding Rossmann-fold domains"/>
    <property type="match status" value="1"/>
</dbReference>
<reference evidence="5 6" key="1">
    <citation type="submission" date="2015-10" db="EMBL/GenBank/DDBJ databases">
        <title>Draft genome sequence of Novosphingobium fuchskuhlense DSM 25065 isolated from a surface water sample of the southwest basin of Lake Grosse Fuchskuhle.</title>
        <authorList>
            <person name="Ruckert C."/>
            <person name="Winkler A."/>
            <person name="Glaeser J."/>
            <person name="Grossart H.-P."/>
            <person name="Kalinowski J."/>
            <person name="Glaeser S."/>
        </authorList>
    </citation>
    <scope>NUCLEOTIDE SEQUENCE [LARGE SCALE GENOMIC DNA]</scope>
    <source>
        <strain evidence="5 6">FNE08-7</strain>
    </source>
</reference>
<dbReference type="RefSeq" id="WP_067907357.1">
    <property type="nucleotide sequence ID" value="NZ_KQ954244.1"/>
</dbReference>
<dbReference type="GO" id="GO:0016020">
    <property type="term" value="C:membrane"/>
    <property type="evidence" value="ECO:0007669"/>
    <property type="project" value="TreeGrafter"/>
</dbReference>
<dbReference type="InterPro" id="IPR057326">
    <property type="entry name" value="KR_dom"/>
</dbReference>
<dbReference type="InterPro" id="IPR002347">
    <property type="entry name" value="SDR_fam"/>
</dbReference>
<dbReference type="PRINTS" id="PR00080">
    <property type="entry name" value="SDRFAMILY"/>
</dbReference>
<dbReference type="PRINTS" id="PR00081">
    <property type="entry name" value="GDHRDH"/>
</dbReference>
<feature type="domain" description="Ketoreductase" evidence="4">
    <location>
        <begin position="6"/>
        <end position="194"/>
    </location>
</feature>
<evidence type="ECO:0000256" key="2">
    <source>
        <dbReference type="ARBA" id="ARBA00023002"/>
    </source>
</evidence>
<gene>
    <name evidence="5" type="ORF">AQZ52_06235</name>
</gene>
<comment type="caution">
    <text evidence="5">The sequence shown here is derived from an EMBL/GenBank/DDBJ whole genome shotgun (WGS) entry which is preliminary data.</text>
</comment>
<comment type="similarity">
    <text evidence="1 3">Belongs to the short-chain dehydrogenases/reductases (SDR) family.</text>
</comment>
<dbReference type="EMBL" id="LLZS01000003">
    <property type="protein sequence ID" value="KUR72814.1"/>
    <property type="molecule type" value="Genomic_DNA"/>
</dbReference>
<evidence type="ECO:0000313" key="5">
    <source>
        <dbReference type="EMBL" id="KUR72814.1"/>
    </source>
</evidence>
<organism evidence="5 6">
    <name type="scientific">Novosphingobium fuchskuhlense</name>
    <dbReference type="NCBI Taxonomy" id="1117702"/>
    <lineage>
        <taxon>Bacteria</taxon>
        <taxon>Pseudomonadati</taxon>
        <taxon>Pseudomonadota</taxon>
        <taxon>Alphaproteobacteria</taxon>
        <taxon>Sphingomonadales</taxon>
        <taxon>Sphingomonadaceae</taxon>
        <taxon>Novosphingobium</taxon>
    </lineage>
</organism>
<dbReference type="PANTHER" id="PTHR44196">
    <property type="entry name" value="DEHYDROGENASE/REDUCTASE SDR FAMILY MEMBER 7B"/>
    <property type="match status" value="1"/>
</dbReference>
<dbReference type="STRING" id="1117702.AQZ52_06235"/>
<dbReference type="SMART" id="SM00822">
    <property type="entry name" value="PKS_KR"/>
    <property type="match status" value="1"/>
</dbReference>
<dbReference type="OrthoDB" id="9793825at2"/>
<accession>A0A124JW04</accession>
<dbReference type="PROSITE" id="PS00061">
    <property type="entry name" value="ADH_SHORT"/>
    <property type="match status" value="1"/>
</dbReference>
<dbReference type="Pfam" id="PF00106">
    <property type="entry name" value="adh_short"/>
    <property type="match status" value="1"/>
</dbReference>
<evidence type="ECO:0000256" key="3">
    <source>
        <dbReference type="RuleBase" id="RU000363"/>
    </source>
</evidence>
<protein>
    <submittedName>
        <fullName evidence="5">Short-chain dehydrogenase</fullName>
    </submittedName>
</protein>
<dbReference type="AlphaFoldDB" id="A0A124JW04"/>